<gene>
    <name evidence="1" type="ORF">O3P69_009057</name>
</gene>
<reference evidence="1 2" key="1">
    <citation type="submission" date="2023-03" db="EMBL/GenBank/DDBJ databases">
        <title>High-quality genome of Scylla paramamosain provides insights in environmental adaptation.</title>
        <authorList>
            <person name="Zhang L."/>
        </authorList>
    </citation>
    <scope>NUCLEOTIDE SEQUENCE [LARGE SCALE GENOMIC DNA]</scope>
    <source>
        <strain evidence="1">LZ_2023a</strain>
        <tissue evidence="1">Muscle</tissue>
    </source>
</reference>
<sequence length="74" mass="8479">MTQVTSDYIDVLNMMLVTPPHYCPELPLRAGRVTQLAARPWMLRGQEYSSGKAREVVCVIQDIDLESLTETRQR</sequence>
<keyword evidence="2" id="KW-1185">Reference proteome</keyword>
<proteinExistence type="predicted"/>
<evidence type="ECO:0000313" key="1">
    <source>
        <dbReference type="EMBL" id="KAK8389790.1"/>
    </source>
</evidence>
<comment type="caution">
    <text evidence="1">The sequence shown here is derived from an EMBL/GenBank/DDBJ whole genome shotgun (WGS) entry which is preliminary data.</text>
</comment>
<dbReference type="AlphaFoldDB" id="A0AAW0TT04"/>
<organism evidence="1 2">
    <name type="scientific">Scylla paramamosain</name>
    <name type="common">Mud crab</name>
    <dbReference type="NCBI Taxonomy" id="85552"/>
    <lineage>
        <taxon>Eukaryota</taxon>
        <taxon>Metazoa</taxon>
        <taxon>Ecdysozoa</taxon>
        <taxon>Arthropoda</taxon>
        <taxon>Crustacea</taxon>
        <taxon>Multicrustacea</taxon>
        <taxon>Malacostraca</taxon>
        <taxon>Eumalacostraca</taxon>
        <taxon>Eucarida</taxon>
        <taxon>Decapoda</taxon>
        <taxon>Pleocyemata</taxon>
        <taxon>Brachyura</taxon>
        <taxon>Eubrachyura</taxon>
        <taxon>Portunoidea</taxon>
        <taxon>Portunidae</taxon>
        <taxon>Portuninae</taxon>
        <taxon>Scylla</taxon>
    </lineage>
</organism>
<accession>A0AAW0TT04</accession>
<dbReference type="Proteomes" id="UP001487740">
    <property type="component" value="Unassembled WGS sequence"/>
</dbReference>
<evidence type="ECO:0000313" key="2">
    <source>
        <dbReference type="Proteomes" id="UP001487740"/>
    </source>
</evidence>
<dbReference type="EMBL" id="JARAKH010000027">
    <property type="protein sequence ID" value="KAK8389790.1"/>
    <property type="molecule type" value="Genomic_DNA"/>
</dbReference>
<name>A0AAW0TT04_SCYPA</name>
<protein>
    <submittedName>
        <fullName evidence="1">Uncharacterized protein</fullName>
    </submittedName>
</protein>